<keyword evidence="1" id="KW-0378">Hydrolase</keyword>
<organism evidence="1 2">
    <name type="scientific">Actinomadura rubteroloni</name>
    <dbReference type="NCBI Taxonomy" id="1926885"/>
    <lineage>
        <taxon>Bacteria</taxon>
        <taxon>Bacillati</taxon>
        <taxon>Actinomycetota</taxon>
        <taxon>Actinomycetes</taxon>
        <taxon>Streptosporangiales</taxon>
        <taxon>Thermomonosporaceae</taxon>
        <taxon>Actinomadura</taxon>
    </lineage>
</organism>
<name>A0A2P4UJE4_9ACTN</name>
<dbReference type="Gene3D" id="3.40.50.1820">
    <property type="entry name" value="alpha/beta hydrolase"/>
    <property type="match status" value="1"/>
</dbReference>
<dbReference type="RefSeq" id="WP_103564214.1">
    <property type="nucleotide sequence ID" value="NZ_MTBP01000002.1"/>
</dbReference>
<protein>
    <submittedName>
        <fullName evidence="1">Alpha/beta hydrolase family protein</fullName>
    </submittedName>
</protein>
<dbReference type="EMBL" id="MTBP01000002">
    <property type="protein sequence ID" value="POM25182.1"/>
    <property type="molecule type" value="Genomic_DNA"/>
</dbReference>
<dbReference type="GO" id="GO:0016787">
    <property type="term" value="F:hydrolase activity"/>
    <property type="evidence" value="ECO:0007669"/>
    <property type="project" value="UniProtKB-KW"/>
</dbReference>
<dbReference type="InterPro" id="IPR029058">
    <property type="entry name" value="AB_hydrolase_fold"/>
</dbReference>
<dbReference type="Proteomes" id="UP000242367">
    <property type="component" value="Unassembled WGS sequence"/>
</dbReference>
<evidence type="ECO:0000313" key="2">
    <source>
        <dbReference type="Proteomes" id="UP000242367"/>
    </source>
</evidence>
<dbReference type="AlphaFoldDB" id="A0A2P4UJE4"/>
<sequence length="240" mass="26290">MAEIRAGSVLPARREDIVLETADGLRLVGEIALPPEREPVATLLCLHPLPTAEGMMDSHLLRKASYRLPALADVAVLRFNTRGTSSPRGTSEGVFGDGETERYDVAAALEYAEFHDLPHPWLLGWSFGTELALKWGRDPVTEGLILLSPPLHRAADADLDAWGADGRPVVALIPEFDDYLRPAEAAKRFARVPQADIVPVDGAKHLWVGENYVRIVLNEIVRRVAPAAFPLPTEWADPEA</sequence>
<proteinExistence type="predicted"/>
<reference evidence="1 2" key="1">
    <citation type="journal article" date="2017" name="Chemistry">
        <title>Isolation, Biosynthesis and Chemical Modifications of Rubterolones A-F: Rare Tropolone Alkaloids from Actinomadura sp. 5-2.</title>
        <authorList>
            <person name="Guo H."/>
            <person name="Benndorf R."/>
            <person name="Leichnitz D."/>
            <person name="Klassen J.L."/>
            <person name="Vollmers J."/>
            <person name="Gorls H."/>
            <person name="Steinacker M."/>
            <person name="Weigel C."/>
            <person name="Dahse H.M."/>
            <person name="Kaster A.K."/>
            <person name="de Beer Z.W."/>
            <person name="Poulsen M."/>
            <person name="Beemelmanns C."/>
        </authorList>
    </citation>
    <scope>NUCLEOTIDE SEQUENCE [LARGE SCALE GENOMIC DNA]</scope>
    <source>
        <strain evidence="1 2">5-2</strain>
    </source>
</reference>
<dbReference type="SUPFAM" id="SSF53474">
    <property type="entry name" value="alpha/beta-Hydrolases"/>
    <property type="match status" value="1"/>
</dbReference>
<accession>A0A2P4UJE4</accession>
<evidence type="ECO:0000313" key="1">
    <source>
        <dbReference type="EMBL" id="POM25182.1"/>
    </source>
</evidence>
<keyword evidence="2" id="KW-1185">Reference proteome</keyword>
<gene>
    <name evidence="1" type="ORF">BTM25_38250</name>
</gene>
<comment type="caution">
    <text evidence="1">The sequence shown here is derived from an EMBL/GenBank/DDBJ whole genome shotgun (WGS) entry which is preliminary data.</text>
</comment>